<reference evidence="4 5" key="1">
    <citation type="submission" date="2019-03" db="EMBL/GenBank/DDBJ databases">
        <title>Genomic Encyclopedia of Type Strains, Phase IV (KMG-IV): sequencing the most valuable type-strain genomes for metagenomic binning, comparative biology and taxonomic classification.</title>
        <authorList>
            <person name="Goeker M."/>
        </authorList>
    </citation>
    <scope>NUCLEOTIDE SEQUENCE [LARGE SCALE GENOMIC DNA]</scope>
    <source>
        <strain evidence="4 5">DSM 102969</strain>
    </source>
</reference>
<dbReference type="PANTHER" id="PTHR32089">
    <property type="entry name" value="METHYL-ACCEPTING CHEMOTAXIS PROTEIN MCPB"/>
    <property type="match status" value="1"/>
</dbReference>
<dbReference type="InterPro" id="IPR004089">
    <property type="entry name" value="MCPsignal_dom"/>
</dbReference>
<dbReference type="PROSITE" id="PS50111">
    <property type="entry name" value="CHEMOTAXIS_TRANSDUC_2"/>
    <property type="match status" value="1"/>
</dbReference>
<dbReference type="InterPro" id="IPR044398">
    <property type="entry name" value="Globin-sensor_dom"/>
</dbReference>
<dbReference type="Pfam" id="PF11563">
    <property type="entry name" value="Protoglobin"/>
    <property type="match status" value="1"/>
</dbReference>
<dbReference type="GO" id="GO:0019825">
    <property type="term" value="F:oxygen binding"/>
    <property type="evidence" value="ECO:0007669"/>
    <property type="project" value="InterPro"/>
</dbReference>
<dbReference type="SUPFAM" id="SSF46458">
    <property type="entry name" value="Globin-like"/>
    <property type="match status" value="1"/>
</dbReference>
<comment type="caution">
    <text evidence="4">The sequence shown here is derived from an EMBL/GenBank/DDBJ whole genome shotgun (WGS) entry which is preliminary data.</text>
</comment>
<dbReference type="Gene3D" id="1.10.287.950">
    <property type="entry name" value="Methyl-accepting chemotaxis protein"/>
    <property type="match status" value="1"/>
</dbReference>
<feature type="domain" description="Methyl-accepting transducer" evidence="3">
    <location>
        <begin position="208"/>
        <end position="437"/>
    </location>
</feature>
<evidence type="ECO:0000259" key="3">
    <source>
        <dbReference type="PROSITE" id="PS50111"/>
    </source>
</evidence>
<gene>
    <name evidence="4" type="ORF">EDD54_3966</name>
</gene>
<protein>
    <submittedName>
        <fullName evidence="4">Methyl-accepting chemotaxis protein</fullName>
    </submittedName>
</protein>
<evidence type="ECO:0000256" key="1">
    <source>
        <dbReference type="ARBA" id="ARBA00023224"/>
    </source>
</evidence>
<dbReference type="GO" id="GO:0020037">
    <property type="term" value="F:heme binding"/>
    <property type="evidence" value="ECO:0007669"/>
    <property type="project" value="InterPro"/>
</dbReference>
<accession>A0A4R6RAN7</accession>
<keyword evidence="5" id="KW-1185">Reference proteome</keyword>
<dbReference type="InterPro" id="IPR039379">
    <property type="entry name" value="Protoglobin_sensor_dom"/>
</dbReference>
<dbReference type="PANTHER" id="PTHR32089:SF112">
    <property type="entry name" value="LYSOZYME-LIKE PROTEIN-RELATED"/>
    <property type="match status" value="1"/>
</dbReference>
<dbReference type="InterPro" id="IPR012292">
    <property type="entry name" value="Globin/Proto"/>
</dbReference>
<dbReference type="AlphaFoldDB" id="A0A4R6RAN7"/>
<dbReference type="Proteomes" id="UP000294547">
    <property type="component" value="Unassembled WGS sequence"/>
</dbReference>
<organism evidence="4 5">
    <name type="scientific">Oharaeibacter diazotrophicus</name>
    <dbReference type="NCBI Taxonomy" id="1920512"/>
    <lineage>
        <taxon>Bacteria</taxon>
        <taxon>Pseudomonadati</taxon>
        <taxon>Pseudomonadota</taxon>
        <taxon>Alphaproteobacteria</taxon>
        <taxon>Hyphomicrobiales</taxon>
        <taxon>Pleomorphomonadaceae</taxon>
        <taxon>Oharaeibacter</taxon>
    </lineage>
</organism>
<dbReference type="CDD" id="cd01068">
    <property type="entry name" value="globin_sensor"/>
    <property type="match status" value="1"/>
</dbReference>
<dbReference type="SMART" id="SM00283">
    <property type="entry name" value="MA"/>
    <property type="match status" value="1"/>
</dbReference>
<dbReference type="Pfam" id="PF00015">
    <property type="entry name" value="MCPsignal"/>
    <property type="match status" value="1"/>
</dbReference>
<dbReference type="EMBL" id="SNXY01000010">
    <property type="protein sequence ID" value="TDP82696.1"/>
    <property type="molecule type" value="Genomic_DNA"/>
</dbReference>
<dbReference type="InterPro" id="IPR009050">
    <property type="entry name" value="Globin-like_sf"/>
</dbReference>
<dbReference type="OrthoDB" id="9814362at2"/>
<evidence type="ECO:0000313" key="5">
    <source>
        <dbReference type="Proteomes" id="UP000294547"/>
    </source>
</evidence>
<evidence type="ECO:0000313" key="4">
    <source>
        <dbReference type="EMBL" id="TDP82696.1"/>
    </source>
</evidence>
<evidence type="ECO:0000256" key="2">
    <source>
        <dbReference type="PROSITE-ProRule" id="PRU00284"/>
    </source>
</evidence>
<dbReference type="GO" id="GO:0007165">
    <property type="term" value="P:signal transduction"/>
    <property type="evidence" value="ECO:0007669"/>
    <property type="project" value="UniProtKB-KW"/>
</dbReference>
<dbReference type="Gene3D" id="1.10.490.10">
    <property type="entry name" value="Globins"/>
    <property type="match status" value="1"/>
</dbReference>
<dbReference type="GO" id="GO:0016020">
    <property type="term" value="C:membrane"/>
    <property type="evidence" value="ECO:0007669"/>
    <property type="project" value="InterPro"/>
</dbReference>
<proteinExistence type="predicted"/>
<name>A0A4R6RAN7_9HYPH</name>
<sequence length="457" mass="48668">MFRTGSGWDEMSDGSSILKHQDHAALYGIDDTLRQDLATAWTLIEPKLGPILDTFYDRWERIPKLAALIAGRRQHLIDAQRKHWSGLFSGRFDTAYFESGNRIGLTHLRIGLEPHWYIAGYNDVLAKMVAVLGEANRLRGRRLARLVRAVQTAVMVDLDVSISVYGDTYVERLRERQERTQEAITDFDGVVKGLLGTIRDAADGLGGTAGSLNHQSEKATVRTEEVRTQQRRAADGLGATAAATEELYASIGEIGRQAVASQSVADRAVDGARRTSETISGLADASERISSVIQLISDIAGQTNLLALNATIEAARAGEAGKGFAVVAQEVKVLAGQTSKATEDITRQISAIQEATRASVVAIQGITETIDEVARIGAAIAAAVEEQGAATREISSNVQGIAESSAHIEGALGEVHRDAGETQKAAGDVSTLADALSGHAGTLEASVGDFFRKVAAG</sequence>
<keyword evidence="1 2" id="KW-0807">Transducer</keyword>
<dbReference type="SUPFAM" id="SSF58104">
    <property type="entry name" value="Methyl-accepting chemotaxis protein (MCP) signaling domain"/>
    <property type="match status" value="1"/>
</dbReference>